<reference evidence="1" key="1">
    <citation type="submission" date="2023-04" db="EMBL/GenBank/DDBJ databases">
        <authorList>
            <consortium name="ELIXIR-Norway"/>
        </authorList>
    </citation>
    <scope>NUCLEOTIDE SEQUENCE [LARGE SCALE GENOMIC DNA]</scope>
</reference>
<protein>
    <submittedName>
        <fullName evidence="1">Uncharacterized protein</fullName>
    </submittedName>
</protein>
<evidence type="ECO:0000313" key="1">
    <source>
        <dbReference type="EMBL" id="CAI9180082.1"/>
    </source>
</evidence>
<keyword evidence="2" id="KW-1185">Reference proteome</keyword>
<sequence>MPRGQETKTYNRSSIVTNSIKALKIVHIKKIIIIIHASSLYSLRIVCVHAESLQPCLTQCDLVDCSPPGLLCPWGSPGKNILQWVARPSSRGSSRPRDRTCISRDSCIGRQFFFACRDTREA</sequence>
<gene>
    <name evidence="1" type="ORF">MRATA1EN1_LOCUS29044</name>
</gene>
<name>A0ABN9A1E5_RANTA</name>
<organism evidence="1 2">
    <name type="scientific">Rangifer tarandus platyrhynchus</name>
    <name type="common">Svalbard reindeer</name>
    <dbReference type="NCBI Taxonomy" id="3082113"/>
    <lineage>
        <taxon>Eukaryota</taxon>
        <taxon>Metazoa</taxon>
        <taxon>Chordata</taxon>
        <taxon>Craniata</taxon>
        <taxon>Vertebrata</taxon>
        <taxon>Euteleostomi</taxon>
        <taxon>Mammalia</taxon>
        <taxon>Eutheria</taxon>
        <taxon>Laurasiatheria</taxon>
        <taxon>Artiodactyla</taxon>
        <taxon>Ruminantia</taxon>
        <taxon>Pecora</taxon>
        <taxon>Cervidae</taxon>
        <taxon>Odocoileinae</taxon>
        <taxon>Rangifer</taxon>
    </lineage>
</organism>
<proteinExistence type="predicted"/>
<dbReference type="Proteomes" id="UP001176941">
    <property type="component" value="Chromosome X"/>
</dbReference>
<accession>A0ABN9A1E5</accession>
<evidence type="ECO:0000313" key="2">
    <source>
        <dbReference type="Proteomes" id="UP001176941"/>
    </source>
</evidence>
<dbReference type="EMBL" id="OX460343">
    <property type="protein sequence ID" value="CAI9180082.1"/>
    <property type="molecule type" value="Genomic_DNA"/>
</dbReference>